<dbReference type="EMBL" id="JAJFAZ020000029">
    <property type="protein sequence ID" value="KAI5311330.1"/>
    <property type="molecule type" value="Genomic_DNA"/>
</dbReference>
<proteinExistence type="predicted"/>
<gene>
    <name evidence="1" type="ORF">L3X38_000051</name>
</gene>
<dbReference type="SUPFAM" id="SSF56235">
    <property type="entry name" value="N-terminal nucleophile aminohydrolases (Ntn hydrolases)"/>
    <property type="match status" value="1"/>
</dbReference>
<evidence type="ECO:0000313" key="1">
    <source>
        <dbReference type="EMBL" id="KAI5311330.1"/>
    </source>
</evidence>
<accession>A0AAD4UQE6</accession>
<keyword evidence="2" id="KW-1185">Reference proteome</keyword>
<dbReference type="Gene3D" id="3.60.20.10">
    <property type="entry name" value="Glutamine Phosphoribosylpyrophosphate, subunit 1, domain 1"/>
    <property type="match status" value="1"/>
</dbReference>
<protein>
    <submittedName>
        <fullName evidence="1">Uncharacterized protein</fullName>
    </submittedName>
</protein>
<evidence type="ECO:0000313" key="2">
    <source>
        <dbReference type="Proteomes" id="UP001054821"/>
    </source>
</evidence>
<organism evidence="1 2">
    <name type="scientific">Prunus dulcis</name>
    <name type="common">Almond</name>
    <name type="synonym">Amygdalus dulcis</name>
    <dbReference type="NCBI Taxonomy" id="3755"/>
    <lineage>
        <taxon>Eukaryota</taxon>
        <taxon>Viridiplantae</taxon>
        <taxon>Streptophyta</taxon>
        <taxon>Embryophyta</taxon>
        <taxon>Tracheophyta</taxon>
        <taxon>Spermatophyta</taxon>
        <taxon>Magnoliopsida</taxon>
        <taxon>eudicotyledons</taxon>
        <taxon>Gunneridae</taxon>
        <taxon>Pentapetalae</taxon>
        <taxon>rosids</taxon>
        <taxon>fabids</taxon>
        <taxon>Rosales</taxon>
        <taxon>Rosaceae</taxon>
        <taxon>Amygdaloideae</taxon>
        <taxon>Amygdaleae</taxon>
        <taxon>Prunus</taxon>
    </lineage>
</organism>
<dbReference type="Proteomes" id="UP001054821">
    <property type="component" value="Unassembled WGS sequence"/>
</dbReference>
<dbReference type="CDD" id="cd01901">
    <property type="entry name" value="Ntn_hydrolase"/>
    <property type="match status" value="1"/>
</dbReference>
<comment type="caution">
    <text evidence="1">The sequence shown here is derived from an EMBL/GenBank/DDBJ whole genome shotgun (WGS) entry which is preliminary data.</text>
</comment>
<name>A0AAD4UQE6_PRUDU</name>
<sequence length="152" mass="17097">MGMTEAYSMIIKKLQNVVQNMHTWRNPRRKGWGTTNIAIICGQEIFVGVDTRGTSGDKKGFIENEEATKLCLINYCNILVAMAGDSAQSVEVLMDVNKELSLAWGWASSSARAWAGNWSWPLVTFGKKPFWAYELDRFGAGLREVWVLSLRC</sequence>
<reference evidence="1 2" key="1">
    <citation type="journal article" date="2022" name="G3 (Bethesda)">
        <title>Whole-genome sequence and methylome profiling of the almond [Prunus dulcis (Mill.) D.A. Webb] cultivar 'Nonpareil'.</title>
        <authorList>
            <person name="D'Amico-Willman K.M."/>
            <person name="Ouma W.Z."/>
            <person name="Meulia T."/>
            <person name="Sideli G.M."/>
            <person name="Gradziel T.M."/>
            <person name="Fresnedo-Ramirez J."/>
        </authorList>
    </citation>
    <scope>NUCLEOTIDE SEQUENCE [LARGE SCALE GENOMIC DNA]</scope>
    <source>
        <strain evidence="1">Clone GOH B32 T37-40</strain>
    </source>
</reference>
<dbReference type="InterPro" id="IPR029055">
    <property type="entry name" value="Ntn_hydrolases_N"/>
</dbReference>
<dbReference type="AlphaFoldDB" id="A0AAD4UQE6"/>